<dbReference type="Proteomes" id="UP000694257">
    <property type="component" value="Chromosome"/>
</dbReference>
<accession>A0ABX8RWP5</accession>
<evidence type="ECO:0000313" key="2">
    <source>
        <dbReference type="Proteomes" id="UP000694257"/>
    </source>
</evidence>
<organism evidence="1 2">
    <name type="scientific">Nocardia iowensis</name>
    <dbReference type="NCBI Taxonomy" id="204891"/>
    <lineage>
        <taxon>Bacteria</taxon>
        <taxon>Bacillati</taxon>
        <taxon>Actinomycetota</taxon>
        <taxon>Actinomycetes</taxon>
        <taxon>Mycobacteriales</taxon>
        <taxon>Nocardiaceae</taxon>
        <taxon>Nocardia</taxon>
    </lineage>
</organism>
<sequence length="61" mass="6639">MANNLYIVQEYDNNGMPFDETLSDTEYSMTRISAADAEPAAVAAWEAAAARGGFWKLHKAG</sequence>
<keyword evidence="2" id="KW-1185">Reference proteome</keyword>
<protein>
    <submittedName>
        <fullName evidence="1">Uncharacterized protein</fullName>
    </submittedName>
</protein>
<dbReference type="RefSeq" id="WP_218472800.1">
    <property type="nucleotide sequence ID" value="NZ_BAABJN010000009.1"/>
</dbReference>
<name>A0ABX8RWP5_NOCIO</name>
<reference evidence="1 2" key="1">
    <citation type="submission" date="2021-07" db="EMBL/GenBank/DDBJ databases">
        <title>Whole Genome Sequence of Nocardia Iowensis.</title>
        <authorList>
            <person name="Lamm A."/>
            <person name="Collins-Fairclough A.M."/>
            <person name="Bunk B."/>
            <person name="Sproer C."/>
        </authorList>
    </citation>
    <scope>NUCLEOTIDE SEQUENCE [LARGE SCALE GENOMIC DNA]</scope>
    <source>
        <strain evidence="1 2">NRRL 5646</strain>
    </source>
</reference>
<gene>
    <name evidence="1" type="ORF">KV110_01800</name>
</gene>
<dbReference type="EMBL" id="CP078145">
    <property type="protein sequence ID" value="QXN91951.1"/>
    <property type="molecule type" value="Genomic_DNA"/>
</dbReference>
<evidence type="ECO:0000313" key="1">
    <source>
        <dbReference type="EMBL" id="QXN91951.1"/>
    </source>
</evidence>
<proteinExistence type="predicted"/>